<dbReference type="AlphaFoldDB" id="A0A3Q7NEA3"/>
<reference evidence="4" key="2">
    <citation type="submission" date="2025-08" db="UniProtKB">
        <authorList>
            <consortium name="RefSeq"/>
        </authorList>
    </citation>
    <scope>IDENTIFICATION</scope>
    <source>
        <tissue evidence="4">Blood</tissue>
    </source>
</reference>
<accession>A0A3Q7NEA3</accession>
<keyword evidence="3" id="KW-1185">Reference proteome</keyword>
<evidence type="ECO:0000313" key="3">
    <source>
        <dbReference type="Proteomes" id="UP000286641"/>
    </source>
</evidence>
<organism evidence="3 4">
    <name type="scientific">Callorhinus ursinus</name>
    <name type="common">Northern fur seal</name>
    <dbReference type="NCBI Taxonomy" id="34884"/>
    <lineage>
        <taxon>Eukaryota</taxon>
        <taxon>Metazoa</taxon>
        <taxon>Chordata</taxon>
        <taxon>Craniata</taxon>
        <taxon>Vertebrata</taxon>
        <taxon>Euteleostomi</taxon>
        <taxon>Mammalia</taxon>
        <taxon>Eutheria</taxon>
        <taxon>Laurasiatheria</taxon>
        <taxon>Carnivora</taxon>
        <taxon>Caniformia</taxon>
        <taxon>Pinnipedia</taxon>
        <taxon>Otariidae</taxon>
        <taxon>Callorhinus</taxon>
    </lineage>
</organism>
<feature type="region of interest" description="Disordered" evidence="1">
    <location>
        <begin position="107"/>
        <end position="130"/>
    </location>
</feature>
<dbReference type="CTD" id="388335"/>
<dbReference type="Pfam" id="PF15071">
    <property type="entry name" value="TMEM220"/>
    <property type="match status" value="1"/>
</dbReference>
<evidence type="ECO:0000313" key="4">
    <source>
        <dbReference type="RefSeq" id="XP_025720103.1"/>
    </source>
</evidence>
<reference key="1">
    <citation type="submission" date="2019-01" db="UniProtKB">
        <authorList>
            <consortium name="RefSeq"/>
        </authorList>
    </citation>
    <scope>IDENTIFICATION</scope>
</reference>
<dbReference type="PANTHER" id="PTHR34262:SF1">
    <property type="entry name" value="TRANSMEMBRANE PROTEIN 220"/>
    <property type="match status" value="1"/>
</dbReference>
<keyword evidence="2" id="KW-1133">Transmembrane helix</keyword>
<protein>
    <submittedName>
        <fullName evidence="4">Transmembrane protein 220 isoform X1</fullName>
    </submittedName>
</protein>
<sequence>MAPAAGRWAPVLWRACNWLMAAFFALAALVQVNDPDAELWMVVYMIPAVLSLLVGLNPLVTGMDPGFCMDTQQTRFLTIRTDSWERNGALQVSSFLITRRVNSNLDHPHPSSGRLHKDLPHQDSLFSSSEPETTYTAVEQGFCSTAHEREGLGHHADFLRHHTNGKSATGHEPCVSLVSGPQCPVPLPVTTFLLRIHSTRVYTACYLFREMVYNVHTNF</sequence>
<feature type="transmembrane region" description="Helical" evidence="2">
    <location>
        <begin position="39"/>
        <end position="60"/>
    </location>
</feature>
<evidence type="ECO:0000256" key="1">
    <source>
        <dbReference type="SAM" id="MobiDB-lite"/>
    </source>
</evidence>
<dbReference type="PANTHER" id="PTHR34262">
    <property type="entry name" value="TRANSMEMBRANE PROTEIN 220"/>
    <property type="match status" value="1"/>
</dbReference>
<dbReference type="InParanoid" id="A0A3Q7NEA3"/>
<keyword evidence="2 4" id="KW-0812">Transmembrane</keyword>
<dbReference type="Proteomes" id="UP000286641">
    <property type="component" value="Unplaced"/>
</dbReference>
<dbReference type="InterPro" id="IPR029377">
    <property type="entry name" value="TMEM220"/>
</dbReference>
<dbReference type="RefSeq" id="XP_025720103.1">
    <property type="nucleotide sequence ID" value="XM_025864318.1"/>
</dbReference>
<evidence type="ECO:0000256" key="2">
    <source>
        <dbReference type="SAM" id="Phobius"/>
    </source>
</evidence>
<feature type="transmembrane region" description="Helical" evidence="2">
    <location>
        <begin position="12"/>
        <end position="33"/>
    </location>
</feature>
<gene>
    <name evidence="4" type="primary">TMEM220</name>
</gene>
<name>A0A3Q7NEA3_CALUR</name>
<proteinExistence type="predicted"/>
<keyword evidence="2" id="KW-0472">Membrane</keyword>